<comment type="caution">
    <text evidence="2">The sequence shown here is derived from an EMBL/GenBank/DDBJ whole genome shotgun (WGS) entry which is preliminary data.</text>
</comment>
<accession>A0ABQ7NET3</accession>
<evidence type="ECO:0000313" key="2">
    <source>
        <dbReference type="EMBL" id="KAG5409411.1"/>
    </source>
</evidence>
<gene>
    <name evidence="2" type="primary">A02p017970.1_BraROA</name>
    <name evidence="1" type="synonym">A02g502520.1_BraROA</name>
    <name evidence="1" type="ORF">IGI04_005724</name>
    <name evidence="2" type="ORF">IGI04_005730</name>
</gene>
<proteinExistence type="predicted"/>
<evidence type="ECO:0000313" key="3">
    <source>
        <dbReference type="Proteomes" id="UP000823674"/>
    </source>
</evidence>
<sequence>VGYLAYARDRPCIGLDKRKVHFGYEIRALEDSWVPSSSARPDQAIALVNAILEALVVLDNISLIQSLALRKLYQWVQSRACICFKHLLGKIKTSKKYAFLYGRLRMETWWELDKPAINFQRSSLYTNQYVLEKNQIRILITGERSISRKKIHPKARNDKLFRGTSLISIRHTEEESRAWHEANMGENQLDVQKNHQLT</sequence>
<dbReference type="EMBL" id="JADBGQ010000002">
    <property type="protein sequence ID" value="KAG5409405.1"/>
    <property type="molecule type" value="Genomic_DNA"/>
</dbReference>
<reference evidence="2 3" key="1">
    <citation type="submission" date="2021-03" db="EMBL/GenBank/DDBJ databases">
        <authorList>
            <person name="King G.J."/>
            <person name="Bancroft I."/>
            <person name="Baten A."/>
            <person name="Bloomfield J."/>
            <person name="Borpatragohain P."/>
            <person name="He Z."/>
            <person name="Irish N."/>
            <person name="Irwin J."/>
            <person name="Liu K."/>
            <person name="Mauleon R.P."/>
            <person name="Moore J."/>
            <person name="Morris R."/>
            <person name="Ostergaard L."/>
            <person name="Wang B."/>
            <person name="Wells R."/>
        </authorList>
    </citation>
    <scope>NUCLEOTIDE SEQUENCE [LARGE SCALE GENOMIC DNA]</scope>
    <source>
        <strain evidence="2">R-o-18</strain>
        <tissue evidence="2">Leaf</tissue>
    </source>
</reference>
<protein>
    <submittedName>
        <fullName evidence="2">Uncharacterized protein</fullName>
    </submittedName>
</protein>
<name>A0ABQ7NET3_BRACM</name>
<dbReference type="Proteomes" id="UP000823674">
    <property type="component" value="Chromosome A02"/>
</dbReference>
<organism evidence="2 3">
    <name type="scientific">Brassica rapa subsp. trilocularis</name>
    <dbReference type="NCBI Taxonomy" id="1813537"/>
    <lineage>
        <taxon>Eukaryota</taxon>
        <taxon>Viridiplantae</taxon>
        <taxon>Streptophyta</taxon>
        <taxon>Embryophyta</taxon>
        <taxon>Tracheophyta</taxon>
        <taxon>Spermatophyta</taxon>
        <taxon>Magnoliopsida</taxon>
        <taxon>eudicotyledons</taxon>
        <taxon>Gunneridae</taxon>
        <taxon>Pentapetalae</taxon>
        <taxon>rosids</taxon>
        <taxon>malvids</taxon>
        <taxon>Brassicales</taxon>
        <taxon>Brassicaceae</taxon>
        <taxon>Brassiceae</taxon>
        <taxon>Brassica</taxon>
    </lineage>
</organism>
<dbReference type="EMBL" id="JADBGQ010000002">
    <property type="protein sequence ID" value="KAG5409411.1"/>
    <property type="molecule type" value="Genomic_DNA"/>
</dbReference>
<evidence type="ECO:0000313" key="1">
    <source>
        <dbReference type="EMBL" id="KAG5409405.1"/>
    </source>
</evidence>
<keyword evidence="3" id="KW-1185">Reference proteome</keyword>
<feature type="non-terminal residue" evidence="2">
    <location>
        <position position="1"/>
    </location>
</feature>